<dbReference type="GO" id="GO:0006355">
    <property type="term" value="P:regulation of DNA-templated transcription"/>
    <property type="evidence" value="ECO:0007669"/>
    <property type="project" value="InterPro"/>
</dbReference>
<evidence type="ECO:0000256" key="3">
    <source>
        <dbReference type="ARBA" id="ARBA00019660"/>
    </source>
</evidence>
<dbReference type="STRING" id="1263082.A0A068RZM8"/>
<feature type="region of interest" description="Disordered" evidence="9">
    <location>
        <begin position="136"/>
        <end position="185"/>
    </location>
</feature>
<dbReference type="FunFam" id="1.10.10.1340:FF:000001">
    <property type="entry name" value="Mediator of RNA polymerase II transcription subunit 31"/>
    <property type="match status" value="1"/>
</dbReference>
<feature type="compositionally biased region" description="Low complexity" evidence="9">
    <location>
        <begin position="144"/>
        <end position="157"/>
    </location>
</feature>
<keyword evidence="10" id="KW-0732">Signal</keyword>
<dbReference type="GO" id="GO:0003712">
    <property type="term" value="F:transcription coregulator activity"/>
    <property type="evidence" value="ECO:0007669"/>
    <property type="project" value="InterPro"/>
</dbReference>
<sequence length="185" mass="22154">MMWVGSDLVGWLTVWLKITQPSCLSYFDRVMDPQQPIDDEQRFQIELEFVQCLANPWYLNHLAQQQYFKDDAFIRYLEYLQYWKKPEYARFVVYPHALYFLDLLQHPKFREHISTSENTQEIHRMQYYHWMYLRNPPKSTNDNQQQQQQQQPSTSSSPPQPPTSNQPPPQPQGQTPSSSQPLLSQ</sequence>
<evidence type="ECO:0000256" key="4">
    <source>
        <dbReference type="ARBA" id="ARBA00023015"/>
    </source>
</evidence>
<dbReference type="Pfam" id="PF05669">
    <property type="entry name" value="Med31"/>
    <property type="match status" value="1"/>
</dbReference>
<reference evidence="11" key="1">
    <citation type="submission" date="2013-08" db="EMBL/GenBank/DDBJ databases">
        <title>Gene expansion shapes genome architecture in the human pathogen Lichtheimia corymbifera: an evolutionary genomics analysis in the ancient terrestrial Mucorales (Mucoromycotina).</title>
        <authorList>
            <person name="Schwartze V.U."/>
            <person name="Winter S."/>
            <person name="Shelest E."/>
            <person name="Marcet-Houben M."/>
            <person name="Horn F."/>
            <person name="Wehner S."/>
            <person name="Hoffmann K."/>
            <person name="Riege K."/>
            <person name="Sammeth M."/>
            <person name="Nowrousian M."/>
            <person name="Valiante V."/>
            <person name="Linde J."/>
            <person name="Jacobsen I.D."/>
            <person name="Marz M."/>
            <person name="Brakhage A.A."/>
            <person name="Gabaldon T."/>
            <person name="Bocker S."/>
            <person name="Voigt K."/>
        </authorList>
    </citation>
    <scope>NUCLEOTIDE SEQUENCE [LARGE SCALE GENOMIC DNA]</scope>
    <source>
        <strain evidence="11">FSU 9682</strain>
    </source>
</reference>
<evidence type="ECO:0000256" key="8">
    <source>
        <dbReference type="RuleBase" id="RU364129"/>
    </source>
</evidence>
<dbReference type="PANTHER" id="PTHR13186">
    <property type="entry name" value="MEDIATOR OF RNA POLYMERASE II TRANSCRIPTION SUBUNIT 31"/>
    <property type="match status" value="1"/>
</dbReference>
<dbReference type="VEuPathDB" id="FungiDB:LCOR_05696.1"/>
<proteinExistence type="inferred from homology"/>
<comment type="function">
    <text evidence="8">Component of the Mediator complex, a coactivator involved in the regulated transcription of nearly all RNA polymerase II-dependent genes. Mediator functions as a bridge to convey information from gene-specific regulatory proteins to the basal RNA polymerase II transcription machinery. Mediator is recruited to promoters by direct interactions with regulatory proteins and serves as a scaffold for the assembly of a functional preinitiation complex with RNA polymerase II and the general transcription factors.</text>
</comment>
<dbReference type="InterPro" id="IPR038089">
    <property type="entry name" value="Med31_sf"/>
</dbReference>
<comment type="caution">
    <text evidence="11">The sequence shown here is derived from an EMBL/GenBank/DDBJ whole genome shotgun (WGS) entry which is preliminary data.</text>
</comment>
<protein>
    <recommendedName>
        <fullName evidence="3 8">Mediator of RNA polymerase II transcription subunit 31</fullName>
    </recommendedName>
</protein>
<dbReference type="Gene3D" id="1.10.10.1340">
    <property type="entry name" value="Mediator of RNA polymerase II, submodule Med31 (Soh1)"/>
    <property type="match status" value="1"/>
</dbReference>
<keyword evidence="5 8" id="KW-0010">Activator</keyword>
<dbReference type="AlphaFoldDB" id="A0A068RZM8"/>
<evidence type="ECO:0000256" key="1">
    <source>
        <dbReference type="ARBA" id="ARBA00004123"/>
    </source>
</evidence>
<dbReference type="InterPro" id="IPR008831">
    <property type="entry name" value="Mediator_Med31"/>
</dbReference>
<feature type="signal peptide" evidence="10">
    <location>
        <begin position="1"/>
        <end position="21"/>
    </location>
</feature>
<comment type="subcellular location">
    <subcellularLocation>
        <location evidence="1 8">Nucleus</location>
    </subcellularLocation>
</comment>
<accession>A0A068RZM8</accession>
<evidence type="ECO:0000256" key="2">
    <source>
        <dbReference type="ARBA" id="ARBA00006378"/>
    </source>
</evidence>
<comment type="subunit">
    <text evidence="8">Component of the Mediator complex.</text>
</comment>
<dbReference type="OrthoDB" id="10257739at2759"/>
<evidence type="ECO:0000256" key="5">
    <source>
        <dbReference type="ARBA" id="ARBA00023159"/>
    </source>
</evidence>
<feature type="chain" id="PRO_5001652826" description="Mediator of RNA polymerase II transcription subunit 31" evidence="10">
    <location>
        <begin position="22"/>
        <end position="185"/>
    </location>
</feature>
<evidence type="ECO:0000313" key="12">
    <source>
        <dbReference type="Proteomes" id="UP000027586"/>
    </source>
</evidence>
<keyword evidence="4 8" id="KW-0805">Transcription regulation</keyword>
<dbReference type="Proteomes" id="UP000027586">
    <property type="component" value="Unassembled WGS sequence"/>
</dbReference>
<dbReference type="EMBL" id="CBTN010000023">
    <property type="protein sequence ID" value="CDH54451.1"/>
    <property type="molecule type" value="Genomic_DNA"/>
</dbReference>
<evidence type="ECO:0000256" key="9">
    <source>
        <dbReference type="SAM" id="MobiDB-lite"/>
    </source>
</evidence>
<feature type="compositionally biased region" description="Low complexity" evidence="9">
    <location>
        <begin position="172"/>
        <end position="185"/>
    </location>
</feature>
<dbReference type="GO" id="GO:0016592">
    <property type="term" value="C:mediator complex"/>
    <property type="evidence" value="ECO:0007669"/>
    <property type="project" value="InterPro"/>
</dbReference>
<keyword evidence="12" id="KW-1185">Reference proteome</keyword>
<feature type="compositionally biased region" description="Pro residues" evidence="9">
    <location>
        <begin position="158"/>
        <end position="171"/>
    </location>
</feature>
<keyword evidence="7 8" id="KW-0539">Nucleus</keyword>
<gene>
    <name evidence="11" type="ORF">LCOR_05696.1</name>
</gene>
<evidence type="ECO:0000256" key="10">
    <source>
        <dbReference type="SAM" id="SignalP"/>
    </source>
</evidence>
<keyword evidence="6 8" id="KW-0804">Transcription</keyword>
<comment type="similarity">
    <text evidence="2 8">Belongs to the Mediator complex subunit 31 family.</text>
</comment>
<evidence type="ECO:0000256" key="6">
    <source>
        <dbReference type="ARBA" id="ARBA00023163"/>
    </source>
</evidence>
<evidence type="ECO:0000256" key="7">
    <source>
        <dbReference type="ARBA" id="ARBA00023242"/>
    </source>
</evidence>
<organism evidence="11 12">
    <name type="scientific">Lichtheimia corymbifera JMRC:FSU:9682</name>
    <dbReference type="NCBI Taxonomy" id="1263082"/>
    <lineage>
        <taxon>Eukaryota</taxon>
        <taxon>Fungi</taxon>
        <taxon>Fungi incertae sedis</taxon>
        <taxon>Mucoromycota</taxon>
        <taxon>Mucoromycotina</taxon>
        <taxon>Mucoromycetes</taxon>
        <taxon>Mucorales</taxon>
        <taxon>Lichtheimiaceae</taxon>
        <taxon>Lichtheimia</taxon>
    </lineage>
</organism>
<name>A0A068RZM8_9FUNG</name>
<evidence type="ECO:0000313" key="11">
    <source>
        <dbReference type="EMBL" id="CDH54451.1"/>
    </source>
</evidence>